<name>A0A1I5U4C2_9FIRM</name>
<accession>A0A1I5U4C2</accession>
<dbReference type="Pfam" id="PF17782">
    <property type="entry name" value="WHD_DprA"/>
    <property type="match status" value="1"/>
</dbReference>
<dbReference type="STRING" id="937334.SAMN05444406_10624"/>
<dbReference type="InterPro" id="IPR036388">
    <property type="entry name" value="WH-like_DNA-bd_sf"/>
</dbReference>
<dbReference type="EMBL" id="FOXR01000006">
    <property type="protein sequence ID" value="SFP90111.1"/>
    <property type="molecule type" value="Genomic_DNA"/>
</dbReference>
<comment type="similarity">
    <text evidence="1">Belongs to the DprA/Smf family.</text>
</comment>
<dbReference type="RefSeq" id="WP_177206083.1">
    <property type="nucleotide sequence ID" value="NZ_FOXR01000006.1"/>
</dbReference>
<dbReference type="SUPFAM" id="SSF102405">
    <property type="entry name" value="MCP/YpsA-like"/>
    <property type="match status" value="1"/>
</dbReference>
<dbReference type="InterPro" id="IPR003488">
    <property type="entry name" value="DprA"/>
</dbReference>
<evidence type="ECO:0000259" key="3">
    <source>
        <dbReference type="Pfam" id="PF17782"/>
    </source>
</evidence>
<dbReference type="InterPro" id="IPR010994">
    <property type="entry name" value="RuvA_2-like"/>
</dbReference>
<protein>
    <submittedName>
        <fullName evidence="4">DNA processing protein</fullName>
    </submittedName>
</protein>
<dbReference type="Proteomes" id="UP000198577">
    <property type="component" value="Unassembled WGS sequence"/>
</dbReference>
<dbReference type="Pfam" id="PF02481">
    <property type="entry name" value="DNA_processg_A"/>
    <property type="match status" value="1"/>
</dbReference>
<dbReference type="SUPFAM" id="SSF47781">
    <property type="entry name" value="RuvA domain 2-like"/>
    <property type="match status" value="1"/>
</dbReference>
<dbReference type="PANTHER" id="PTHR43022:SF1">
    <property type="entry name" value="PROTEIN SMF"/>
    <property type="match status" value="1"/>
</dbReference>
<dbReference type="AlphaFoldDB" id="A0A1I5U4C2"/>
<gene>
    <name evidence="4" type="ORF">SAMN05444406_10624</name>
</gene>
<feature type="domain" description="DprA winged helix" evidence="3">
    <location>
        <begin position="313"/>
        <end position="360"/>
    </location>
</feature>
<dbReference type="GO" id="GO:0009294">
    <property type="term" value="P:DNA-mediated transformation"/>
    <property type="evidence" value="ECO:0007669"/>
    <property type="project" value="InterPro"/>
</dbReference>
<dbReference type="PANTHER" id="PTHR43022">
    <property type="entry name" value="PROTEIN SMF"/>
    <property type="match status" value="1"/>
</dbReference>
<sequence>MGEISDKVYWVWLSSIPGIGAKRFYYLVKRFGSPKAVWECTTDDILDACRLIGDKVVQNVITHKSAVHLKRAQKIAEDPAIKVITLIDDEYPKLLKTIYDPPPVLYCKGQPLKETPFMVSIVGSRRTSEYGRQMAEKLAYELACAGVTIVSGLARGIDTMAHRGAIRAGGYTIGVLGCGVDVIYPRENKKLFMQMEQYGTLISEYPPGTQPAASNFPARNRIISGLSQAVLVVEAGSTSGALITVDFALEQGRDVYALPGNVTSPYSSGTNQLIKEGARPVTCADDILEDLGITVNKKAKQPSMTSYQLDIFEMEVYNALEDGEKQLEELAAITGFDIGRLNAILTLLEMKGIIKQLPGGKFVRQCMI</sequence>
<dbReference type="InterPro" id="IPR057666">
    <property type="entry name" value="DrpA_SLOG"/>
</dbReference>
<evidence type="ECO:0000256" key="1">
    <source>
        <dbReference type="ARBA" id="ARBA00006525"/>
    </source>
</evidence>
<reference evidence="4 5" key="1">
    <citation type="submission" date="2016-10" db="EMBL/GenBank/DDBJ databases">
        <authorList>
            <person name="de Groot N.N."/>
        </authorList>
    </citation>
    <scope>NUCLEOTIDE SEQUENCE [LARGE SCALE GENOMIC DNA]</scope>
    <source>
        <strain evidence="4 5">DSM 20678</strain>
    </source>
</reference>
<dbReference type="Gene3D" id="3.40.50.450">
    <property type="match status" value="1"/>
</dbReference>
<dbReference type="Gene3D" id="1.10.10.10">
    <property type="entry name" value="Winged helix-like DNA-binding domain superfamily/Winged helix DNA-binding domain"/>
    <property type="match status" value="1"/>
</dbReference>
<evidence type="ECO:0000259" key="2">
    <source>
        <dbReference type="Pfam" id="PF02481"/>
    </source>
</evidence>
<dbReference type="NCBIfam" id="TIGR00732">
    <property type="entry name" value="dprA"/>
    <property type="match status" value="1"/>
</dbReference>
<keyword evidence="5" id="KW-1185">Reference proteome</keyword>
<organism evidence="4 5">
    <name type="scientific">Caldicoprobacter faecalis</name>
    <dbReference type="NCBI Taxonomy" id="937334"/>
    <lineage>
        <taxon>Bacteria</taxon>
        <taxon>Bacillati</taxon>
        <taxon>Bacillota</taxon>
        <taxon>Clostridia</taxon>
        <taxon>Caldicoprobacterales</taxon>
        <taxon>Caldicoprobacteraceae</taxon>
        <taxon>Caldicoprobacter</taxon>
    </lineage>
</organism>
<evidence type="ECO:0000313" key="5">
    <source>
        <dbReference type="Proteomes" id="UP000198577"/>
    </source>
</evidence>
<proteinExistence type="inferred from homology"/>
<dbReference type="InterPro" id="IPR041614">
    <property type="entry name" value="DprA_WH"/>
</dbReference>
<evidence type="ECO:0000313" key="4">
    <source>
        <dbReference type="EMBL" id="SFP90111.1"/>
    </source>
</evidence>
<feature type="domain" description="Smf/DprA SLOG" evidence="2">
    <location>
        <begin position="82"/>
        <end position="291"/>
    </location>
</feature>